<feature type="transmembrane region" description="Helical" evidence="12">
    <location>
        <begin position="233"/>
        <end position="251"/>
    </location>
</feature>
<dbReference type="InterPro" id="IPR003594">
    <property type="entry name" value="HATPase_dom"/>
</dbReference>
<evidence type="ECO:0000256" key="4">
    <source>
        <dbReference type="ARBA" id="ARBA00022679"/>
    </source>
</evidence>
<feature type="modified residue" description="4-aspartylphosphate" evidence="11">
    <location>
        <position position="963"/>
    </location>
</feature>
<evidence type="ECO:0000256" key="2">
    <source>
        <dbReference type="ARBA" id="ARBA00012438"/>
    </source>
</evidence>
<dbReference type="SUPFAM" id="SSF55785">
    <property type="entry name" value="PYP-like sensor domain (PAS domain)"/>
    <property type="match status" value="3"/>
</dbReference>
<dbReference type="PANTHER" id="PTHR45339">
    <property type="entry name" value="HYBRID SIGNAL TRANSDUCTION HISTIDINE KINASE J"/>
    <property type="match status" value="1"/>
</dbReference>
<dbReference type="CDD" id="cd17546">
    <property type="entry name" value="REC_hyHK_CKI1_RcsC-like"/>
    <property type="match status" value="1"/>
</dbReference>
<keyword evidence="4" id="KW-0808">Transferase</keyword>
<reference evidence="17 18" key="1">
    <citation type="submission" date="2018-06" db="EMBL/GenBank/DDBJ databases">
        <title>Genomic Encyclopedia of Archaeal and Bacterial Type Strains, Phase II (KMG-II): from individual species to whole genera.</title>
        <authorList>
            <person name="Goeker M."/>
        </authorList>
    </citation>
    <scope>NUCLEOTIDE SEQUENCE [LARGE SCALE GENOMIC DNA]</scope>
    <source>
        <strain evidence="17 18">DSM 6779</strain>
    </source>
</reference>
<feature type="domain" description="Histidine kinase" evidence="13">
    <location>
        <begin position="529"/>
        <end position="758"/>
    </location>
</feature>
<dbReference type="Gene3D" id="3.40.50.2300">
    <property type="match status" value="2"/>
</dbReference>
<dbReference type="Pfam" id="PF00512">
    <property type="entry name" value="HisKA"/>
    <property type="match status" value="1"/>
</dbReference>
<dbReference type="EC" id="2.7.13.3" evidence="2"/>
<dbReference type="InterPro" id="IPR001789">
    <property type="entry name" value="Sig_transdc_resp-reg_receiver"/>
</dbReference>
<dbReference type="PROSITE" id="PS50113">
    <property type="entry name" value="PAC"/>
    <property type="match status" value="1"/>
</dbReference>
<evidence type="ECO:0000256" key="12">
    <source>
        <dbReference type="SAM" id="Phobius"/>
    </source>
</evidence>
<evidence type="ECO:0000259" key="14">
    <source>
        <dbReference type="PROSITE" id="PS50110"/>
    </source>
</evidence>
<dbReference type="InterPro" id="IPR035965">
    <property type="entry name" value="PAS-like_dom_sf"/>
</dbReference>
<evidence type="ECO:0000313" key="17">
    <source>
        <dbReference type="EMBL" id="PZX19492.1"/>
    </source>
</evidence>
<evidence type="ECO:0000256" key="10">
    <source>
        <dbReference type="ARBA" id="ARBA00068150"/>
    </source>
</evidence>
<dbReference type="Gene3D" id="1.10.287.130">
    <property type="match status" value="1"/>
</dbReference>
<evidence type="ECO:0000256" key="3">
    <source>
        <dbReference type="ARBA" id="ARBA00022553"/>
    </source>
</evidence>
<keyword evidence="6" id="KW-0418">Kinase</keyword>
<dbReference type="FunFam" id="3.30.565.10:FF:000010">
    <property type="entry name" value="Sensor histidine kinase RcsC"/>
    <property type="match status" value="1"/>
</dbReference>
<keyword evidence="5" id="KW-0547">Nucleotide-binding</keyword>
<feature type="domain" description="PAS" evidence="15">
    <location>
        <begin position="393"/>
        <end position="434"/>
    </location>
</feature>
<evidence type="ECO:0000259" key="15">
    <source>
        <dbReference type="PROSITE" id="PS50112"/>
    </source>
</evidence>
<dbReference type="PANTHER" id="PTHR45339:SF1">
    <property type="entry name" value="HYBRID SIGNAL TRANSDUCTION HISTIDINE KINASE J"/>
    <property type="match status" value="1"/>
</dbReference>
<dbReference type="PROSITE" id="PS50112">
    <property type="entry name" value="PAS"/>
    <property type="match status" value="2"/>
</dbReference>
<gene>
    <name evidence="17" type="ORF">LX69_00759</name>
</gene>
<feature type="transmembrane region" description="Helical" evidence="12">
    <location>
        <begin position="14"/>
        <end position="35"/>
    </location>
</feature>
<dbReference type="InterPro" id="IPR011006">
    <property type="entry name" value="CheY-like_superfamily"/>
</dbReference>
<dbReference type="CDD" id="cd16922">
    <property type="entry name" value="HATPase_EvgS-ArcB-TorS-like"/>
    <property type="match status" value="1"/>
</dbReference>
<comment type="catalytic activity">
    <reaction evidence="1">
        <text>ATP + protein L-histidine = ADP + protein N-phospho-L-histidine.</text>
        <dbReference type="EC" id="2.7.13.3"/>
    </reaction>
</comment>
<dbReference type="InterPro" id="IPR036097">
    <property type="entry name" value="HisK_dim/P_sf"/>
</dbReference>
<evidence type="ECO:0000259" key="13">
    <source>
        <dbReference type="PROSITE" id="PS50109"/>
    </source>
</evidence>
<proteinExistence type="predicted"/>
<dbReference type="Gene3D" id="3.30.450.20">
    <property type="entry name" value="PAS domain"/>
    <property type="match status" value="2"/>
</dbReference>
<evidence type="ECO:0000256" key="9">
    <source>
        <dbReference type="ARBA" id="ARBA00064003"/>
    </source>
</evidence>
<comment type="subunit">
    <text evidence="9">At low DSF concentrations, interacts with RpfF.</text>
</comment>
<dbReference type="SMART" id="SM00091">
    <property type="entry name" value="PAS"/>
    <property type="match status" value="2"/>
</dbReference>
<dbReference type="Pfam" id="PF13426">
    <property type="entry name" value="PAS_9"/>
    <property type="match status" value="1"/>
</dbReference>
<feature type="domain" description="Response regulatory" evidence="14">
    <location>
        <begin position="776"/>
        <end position="889"/>
    </location>
</feature>
<dbReference type="AlphaFoldDB" id="A0A2W7P7V8"/>
<keyword evidence="3 11" id="KW-0597">Phosphoprotein</keyword>
<evidence type="ECO:0000259" key="16">
    <source>
        <dbReference type="PROSITE" id="PS50113"/>
    </source>
</evidence>
<dbReference type="Gene3D" id="3.30.565.10">
    <property type="entry name" value="Histidine kinase-like ATPase, C-terminal domain"/>
    <property type="match status" value="1"/>
</dbReference>
<dbReference type="InterPro" id="IPR013767">
    <property type="entry name" value="PAS_fold"/>
</dbReference>
<dbReference type="RefSeq" id="WP_111444474.1">
    <property type="nucleotide sequence ID" value="NZ_QKZK01000004.1"/>
</dbReference>
<dbReference type="Pfam" id="PF02518">
    <property type="entry name" value="HATPase_c"/>
    <property type="match status" value="1"/>
</dbReference>
<dbReference type="PROSITE" id="PS50110">
    <property type="entry name" value="RESPONSE_REGULATORY"/>
    <property type="match status" value="2"/>
</dbReference>
<dbReference type="CDD" id="cd00130">
    <property type="entry name" value="PAS"/>
    <property type="match status" value="1"/>
</dbReference>
<comment type="caution">
    <text evidence="17">The sequence shown here is derived from an EMBL/GenBank/DDBJ whole genome shotgun (WGS) entry which is preliminary data.</text>
</comment>
<sequence length="1030" mass="116906">MSTTEKASFINEPIIQKLLLLVGVYVFSIIAVLFVESYFNKRYVVQIQEKIQNQEQKQKIDGFLRENILHLQLNFNRYASVVDPNDLSAIQKNINDLISRSHTYLDILEKGGIVSVVRNVNLPNQDEITEIIEYQPDPSEELIPQVSELKPKLNELKALSNKNAAHLTNLLYLTQTDKTALAKLANDYAAQSTEMFKHIMQLEHIISFSINKQVVYLNNSNINMVRQYNRYKYGSLAFFFLVIMAITAWLIRQVHHLIEKRKQAEANSRKLLLAVEQSPVAIIIADTQGNLEYVNRGFENSSGYSKEEAMAINRPFFLSPEVDNRFLDHVWQTLQEGRNWTGQLSNHRKDGTLFWEKVMISPVFNDNYAISNYIAIKEDVTEVKTLTESLRTSNETMRTITENLPVGVLIVNTDGEIIQFNKSAIKQMGFTSMDEARPMLQGQPAERFFVTTRQDDYTDPVSGVVVITKEEQLTVKENNIYREVLKNTIPVKLNNTNVFLEAFMDITAQKEIQKKEAESNKAKSEFLANMSHEIQTPMNGIIGATDLLTQTRLSREQQNIISIINKSGQNLLNIINDILDFSKIEAGKMKIESYPFNILSTINYLIEQMSFKSDQKGIHLISAVSETIPPIVVGDESRLIQILVNLVGNSVKFTAQGEVVIRAEVIQQMGNHITLHFAIEDSGIGIPQDKIEKIFESFTQADGSTTRKYGGTGLGTSISKMLVELMGGKIWCESPNPNFSWSKDSPGSVFHFNLPFTIEKYDAEWEQRSERFKDVMALLVDNHKTNLLLGKKILNNWGVRTCEANDEKTALEILQQYPDINLLMVDTILLEKKDFSLLIEIGQRFPKLKFIIISSDSKVSTSGSIANDHYVLQRPLKQNTLFNALDKLFAREVNKQMEMDEELFLKNIQGKRILLAEDNVINQKIAEKMLSRLGLTTIIAHNGQEAIDRIVHQGELYDLIFMDIQMPVLNGLDATRQLRSLGVGLPIVAMTANALQGDRDICINAGMDDYVGKPVKMSDLTAVLMKWLRA</sequence>
<dbReference type="CDD" id="cd00156">
    <property type="entry name" value="REC"/>
    <property type="match status" value="1"/>
</dbReference>
<dbReference type="SUPFAM" id="SSF47384">
    <property type="entry name" value="Homodimeric domain of signal transducing histidine kinase"/>
    <property type="match status" value="1"/>
</dbReference>
<evidence type="ECO:0000256" key="5">
    <source>
        <dbReference type="ARBA" id="ARBA00022741"/>
    </source>
</evidence>
<feature type="modified residue" description="4-aspartylphosphate" evidence="11">
    <location>
        <position position="826"/>
    </location>
</feature>
<dbReference type="SMART" id="SM00448">
    <property type="entry name" value="REC"/>
    <property type="match status" value="1"/>
</dbReference>
<feature type="domain" description="Response regulatory" evidence="14">
    <location>
        <begin position="912"/>
        <end position="1028"/>
    </location>
</feature>
<feature type="domain" description="PAS" evidence="15">
    <location>
        <begin position="267"/>
        <end position="337"/>
    </location>
</feature>
<dbReference type="InterPro" id="IPR003661">
    <property type="entry name" value="HisK_dim/P_dom"/>
</dbReference>
<keyword evidence="18" id="KW-1185">Reference proteome</keyword>
<keyword evidence="12" id="KW-0812">Transmembrane</keyword>
<dbReference type="EMBL" id="QKZK01000004">
    <property type="protein sequence ID" value="PZX19492.1"/>
    <property type="molecule type" value="Genomic_DNA"/>
</dbReference>
<evidence type="ECO:0000256" key="6">
    <source>
        <dbReference type="ARBA" id="ARBA00022777"/>
    </source>
</evidence>
<dbReference type="GO" id="GO:0005524">
    <property type="term" value="F:ATP binding"/>
    <property type="evidence" value="ECO:0007669"/>
    <property type="project" value="UniProtKB-KW"/>
</dbReference>
<dbReference type="SUPFAM" id="SSF55874">
    <property type="entry name" value="ATPase domain of HSP90 chaperone/DNA topoisomerase II/histidine kinase"/>
    <property type="match status" value="1"/>
</dbReference>
<dbReference type="NCBIfam" id="TIGR00229">
    <property type="entry name" value="sensory_box"/>
    <property type="match status" value="1"/>
</dbReference>
<dbReference type="InterPro" id="IPR000014">
    <property type="entry name" value="PAS"/>
</dbReference>
<dbReference type="PROSITE" id="PS50109">
    <property type="entry name" value="HIS_KIN"/>
    <property type="match status" value="1"/>
</dbReference>
<dbReference type="InterPro" id="IPR005467">
    <property type="entry name" value="His_kinase_dom"/>
</dbReference>
<evidence type="ECO:0000256" key="11">
    <source>
        <dbReference type="PROSITE-ProRule" id="PRU00169"/>
    </source>
</evidence>
<dbReference type="Pfam" id="PF00989">
    <property type="entry name" value="PAS"/>
    <property type="match status" value="1"/>
</dbReference>
<feature type="domain" description="PAC" evidence="16">
    <location>
        <begin position="338"/>
        <end position="392"/>
    </location>
</feature>
<dbReference type="InterPro" id="IPR000700">
    <property type="entry name" value="PAS-assoc_C"/>
</dbReference>
<protein>
    <recommendedName>
        <fullName evidence="10">Sensory/regulatory protein RpfC</fullName>
        <ecNumber evidence="2">2.7.13.3</ecNumber>
    </recommendedName>
</protein>
<accession>A0A2W7P7V8</accession>
<dbReference type="SMART" id="SM00388">
    <property type="entry name" value="HisKA"/>
    <property type="match status" value="1"/>
</dbReference>
<evidence type="ECO:0000313" key="18">
    <source>
        <dbReference type="Proteomes" id="UP000249239"/>
    </source>
</evidence>
<dbReference type="GO" id="GO:0000155">
    <property type="term" value="F:phosphorelay sensor kinase activity"/>
    <property type="evidence" value="ECO:0007669"/>
    <property type="project" value="InterPro"/>
</dbReference>
<dbReference type="Proteomes" id="UP000249239">
    <property type="component" value="Unassembled WGS sequence"/>
</dbReference>
<dbReference type="InterPro" id="IPR001610">
    <property type="entry name" value="PAC"/>
</dbReference>
<keyword evidence="8" id="KW-0902">Two-component regulatory system</keyword>
<dbReference type="SMART" id="SM00086">
    <property type="entry name" value="PAC"/>
    <property type="match status" value="1"/>
</dbReference>
<dbReference type="CDD" id="cd00082">
    <property type="entry name" value="HisKA"/>
    <property type="match status" value="1"/>
</dbReference>
<dbReference type="InterPro" id="IPR004358">
    <property type="entry name" value="Sig_transdc_His_kin-like_C"/>
</dbReference>
<keyword evidence="12" id="KW-1133">Transmembrane helix</keyword>
<dbReference type="InterPro" id="IPR036890">
    <property type="entry name" value="HATPase_C_sf"/>
</dbReference>
<keyword evidence="12" id="KW-0472">Membrane</keyword>
<evidence type="ECO:0000256" key="1">
    <source>
        <dbReference type="ARBA" id="ARBA00000085"/>
    </source>
</evidence>
<dbReference type="GO" id="GO:0006355">
    <property type="term" value="P:regulation of DNA-templated transcription"/>
    <property type="evidence" value="ECO:0007669"/>
    <property type="project" value="InterPro"/>
</dbReference>
<dbReference type="PRINTS" id="PR00344">
    <property type="entry name" value="BCTRLSENSOR"/>
</dbReference>
<evidence type="ECO:0000256" key="7">
    <source>
        <dbReference type="ARBA" id="ARBA00022840"/>
    </source>
</evidence>
<dbReference type="SMART" id="SM00387">
    <property type="entry name" value="HATPase_c"/>
    <property type="match status" value="1"/>
</dbReference>
<dbReference type="OrthoDB" id="9811889at2"/>
<evidence type="ECO:0000256" key="8">
    <source>
        <dbReference type="ARBA" id="ARBA00023012"/>
    </source>
</evidence>
<dbReference type="SUPFAM" id="SSF52172">
    <property type="entry name" value="CheY-like"/>
    <property type="match status" value="2"/>
</dbReference>
<organism evidence="17 18">
    <name type="scientific">Breznakibacter xylanolyticus</name>
    <dbReference type="NCBI Taxonomy" id="990"/>
    <lineage>
        <taxon>Bacteria</taxon>
        <taxon>Pseudomonadati</taxon>
        <taxon>Bacteroidota</taxon>
        <taxon>Bacteroidia</taxon>
        <taxon>Marinilabiliales</taxon>
        <taxon>Marinilabiliaceae</taxon>
        <taxon>Breznakibacter</taxon>
    </lineage>
</organism>
<name>A0A2W7P7V8_9BACT</name>
<keyword evidence="7" id="KW-0067">ATP-binding</keyword>
<dbReference type="Pfam" id="PF00072">
    <property type="entry name" value="Response_reg"/>
    <property type="match status" value="1"/>
</dbReference>
<dbReference type="FunFam" id="1.10.287.130:FF:000002">
    <property type="entry name" value="Two-component osmosensing histidine kinase"/>
    <property type="match status" value="1"/>
</dbReference>